<name>A0AAD7JHB1_9AGAR</name>
<feature type="compositionally biased region" description="Basic residues" evidence="3">
    <location>
        <begin position="487"/>
        <end position="508"/>
    </location>
</feature>
<dbReference type="Proteomes" id="UP001215598">
    <property type="component" value="Unassembled WGS sequence"/>
</dbReference>
<keyword evidence="2" id="KW-0862">Zinc</keyword>
<dbReference type="Pfam" id="PF00098">
    <property type="entry name" value="zf-CCHC"/>
    <property type="match status" value="1"/>
</dbReference>
<feature type="compositionally biased region" description="Acidic residues" evidence="3">
    <location>
        <begin position="1179"/>
        <end position="1199"/>
    </location>
</feature>
<feature type="region of interest" description="Disordered" evidence="3">
    <location>
        <begin position="395"/>
        <end position="525"/>
    </location>
</feature>
<evidence type="ECO:0000256" key="1">
    <source>
        <dbReference type="ARBA" id="ARBA00022664"/>
    </source>
</evidence>
<dbReference type="InterPro" id="IPR005162">
    <property type="entry name" value="Retrotrans_gag_dom"/>
</dbReference>
<comment type="caution">
    <text evidence="5">The sequence shown here is derived from an EMBL/GenBank/DDBJ whole genome shotgun (WGS) entry which is preliminary data.</text>
</comment>
<feature type="compositionally biased region" description="Polar residues" evidence="3">
    <location>
        <begin position="1"/>
        <end position="10"/>
    </location>
</feature>
<dbReference type="Pfam" id="PF03732">
    <property type="entry name" value="Retrotrans_gag"/>
    <property type="match status" value="1"/>
</dbReference>
<dbReference type="InterPro" id="IPR021109">
    <property type="entry name" value="Peptidase_aspartic_dom_sf"/>
</dbReference>
<keyword evidence="1" id="KW-0507">mRNA processing</keyword>
<dbReference type="SUPFAM" id="SSF50630">
    <property type="entry name" value="Acid proteases"/>
    <property type="match status" value="1"/>
</dbReference>
<feature type="region of interest" description="Disordered" evidence="3">
    <location>
        <begin position="1100"/>
        <end position="1201"/>
    </location>
</feature>
<dbReference type="Gene3D" id="2.40.70.10">
    <property type="entry name" value="Acid Proteases"/>
    <property type="match status" value="1"/>
</dbReference>
<keyword evidence="2" id="KW-0863">Zinc-finger</keyword>
<proteinExistence type="predicted"/>
<gene>
    <name evidence="5" type="ORF">B0H16DRAFT_1883392</name>
</gene>
<feature type="compositionally biased region" description="Basic and acidic residues" evidence="3">
    <location>
        <begin position="729"/>
        <end position="743"/>
    </location>
</feature>
<dbReference type="Gene3D" id="4.10.60.10">
    <property type="entry name" value="Zinc finger, CCHC-type"/>
    <property type="match status" value="1"/>
</dbReference>
<dbReference type="CDD" id="cd00303">
    <property type="entry name" value="retropepsin_like"/>
    <property type="match status" value="1"/>
</dbReference>
<feature type="compositionally biased region" description="Pro residues" evidence="3">
    <location>
        <begin position="1123"/>
        <end position="1135"/>
    </location>
</feature>
<dbReference type="SMART" id="SM00343">
    <property type="entry name" value="ZnF_C2HC"/>
    <property type="match status" value="1"/>
</dbReference>
<keyword evidence="2" id="KW-0479">Metal-binding</keyword>
<dbReference type="InterPro" id="IPR001878">
    <property type="entry name" value="Znf_CCHC"/>
</dbReference>
<feature type="compositionally biased region" description="Basic and acidic residues" evidence="3">
    <location>
        <begin position="447"/>
        <end position="457"/>
    </location>
</feature>
<keyword evidence="6" id="KW-1185">Reference proteome</keyword>
<feature type="region of interest" description="Disordered" evidence="3">
    <location>
        <begin position="1"/>
        <end position="154"/>
    </location>
</feature>
<dbReference type="Pfam" id="PF08284">
    <property type="entry name" value="RVP_2"/>
    <property type="match status" value="1"/>
</dbReference>
<feature type="compositionally biased region" description="Basic and acidic residues" evidence="3">
    <location>
        <begin position="752"/>
        <end position="766"/>
    </location>
</feature>
<evidence type="ECO:0000256" key="3">
    <source>
        <dbReference type="SAM" id="MobiDB-lite"/>
    </source>
</evidence>
<organism evidence="5 6">
    <name type="scientific">Mycena metata</name>
    <dbReference type="NCBI Taxonomy" id="1033252"/>
    <lineage>
        <taxon>Eukaryota</taxon>
        <taxon>Fungi</taxon>
        <taxon>Dikarya</taxon>
        <taxon>Basidiomycota</taxon>
        <taxon>Agaricomycotina</taxon>
        <taxon>Agaricomycetes</taxon>
        <taxon>Agaricomycetidae</taxon>
        <taxon>Agaricales</taxon>
        <taxon>Marasmiineae</taxon>
        <taxon>Mycenaceae</taxon>
        <taxon>Mycena</taxon>
    </lineage>
</organism>
<evidence type="ECO:0000313" key="5">
    <source>
        <dbReference type="EMBL" id="KAJ7764778.1"/>
    </source>
</evidence>
<dbReference type="GO" id="GO:0003676">
    <property type="term" value="F:nucleic acid binding"/>
    <property type="evidence" value="ECO:0007669"/>
    <property type="project" value="InterPro"/>
</dbReference>
<sequence length="1405" mass="155545">MPMQLRSTTKLVPPPPSSDSVGSVEMDAPVGTSTDNGEELGESPSLLPALTPSVADNMGHSAKSHSGSQDAVEPGHRSGGSDHSRSKADVASSGSHSVTSQAGAVVTDVPAGSPLAASQGGSEEAAFHDASSEMPGFSFPKKSSRASSVRAGSPGLETAPRFFREWFESTDDDGLGTIPPAWMKQESVSIDLPWSSPVDSNGIDFSFDNLMREISENLTPAEKIKILQRNASMGNAKPAISISETTMGGSPATHVSIHPVNGNVNVPDSAYTSQPSRTANSTPRIPAAAKGKGRDFATAPSINYNDGYVSDSEAADDEDRLYQLQADALLAMKLQHELNTQGRAHTADVPVAGPSGVEHNADNNSAVMEQTSKDHEFAASMQLMLDAQYKRMQELKGQEPAHHHDGSEDPDLWRRRGDAGKRNKAPNVRPSPMDQVPKSSILFREMNAGEKPSEQAARKSKSLPPLSDDSSSSSSESDGSRPSFLKKSGKSSKKSKKSRSKKYKKAKNNCRPDEALQESNAKPAPPFVYNGEPVFNTIERWTYEARDWTSESYIRPKMRVSRVSKYLGGNALTWYMRVVAKDAKKWTLKKFFEALFNHCFPVDFRSLQRKKFQNFAQRGHPIKQYKTELEVLADSIGDITTRGLIVQFWDGADYEMRVRGAGDGYDPETSKLKELEAAAINYEHAIKVARTQKPDHDGKKSDHPGKKNDRNSKGGTSRQEGGNNRNAGPHKDSSTRFDRKDSRNQASGSGKRQGDPKPKDGGNRSHKLSKEQMNEYRAQGKCFTCGETGHLSKDCATSNQLKPKHCVTAAAVSFEEVERRRSLSDAQRLGVFAVSIEHAEITPEHEQAIDEVLVAKMHSDLRREVPFVFDYFGDPEDDPLAEDRLTIVPLQLGWLVCDGHTNDHHEILRTQLLDPEFDFIMHLYNEKWAMEDQLYTEHHPVRVKKRQRAEDETFVNLPPMVPLSRCESPEAETANARRQDLPQAFRRFLRRLECDPDAPGAAEEVIESLVTDFMNCVPYSFDEMYHGDSIFDPARFEVDYLEREFFVVTDNFHERGYLLDYPELLAQGWDPREFMERVYADLDVAHEELGADVGWIEEEFETEPETESSWSGCSFDLPSGNGTPPPPPPPPPPPAAGIAANDNVNDSDSELGEPPELEEQSDSDSESDLNSPDLRDFEYSSDEDADDEGSSENSDDEPDDRTHAVLAAATTPSKSRKPAEQSITYQRNASTVRDFARLVPRPMVIVVYVNDKPATALLDSGSLADFISTKVVDQLHLKTDILTKPLNVSMAVTGSRTMVNHSCNLHLRYQGIDEERRFDVMNIANYDLILGTPFLFQHQIVFGLDPPQIRIGSTRARPIRGEQVTTLSSLAMDLYEDSLEVFRKELREYAADICVDALKTPLPPL</sequence>
<dbReference type="GO" id="GO:0008270">
    <property type="term" value="F:zinc ion binding"/>
    <property type="evidence" value="ECO:0007669"/>
    <property type="project" value="UniProtKB-KW"/>
</dbReference>
<dbReference type="EMBL" id="JARKIB010000027">
    <property type="protein sequence ID" value="KAJ7764778.1"/>
    <property type="molecule type" value="Genomic_DNA"/>
</dbReference>
<evidence type="ECO:0000259" key="4">
    <source>
        <dbReference type="PROSITE" id="PS50158"/>
    </source>
</evidence>
<evidence type="ECO:0000256" key="2">
    <source>
        <dbReference type="PROSITE-ProRule" id="PRU00047"/>
    </source>
</evidence>
<accession>A0AAD7JHB1</accession>
<feature type="compositionally biased region" description="Polar residues" evidence="3">
    <location>
        <begin position="271"/>
        <end position="283"/>
    </location>
</feature>
<feature type="compositionally biased region" description="Low complexity" evidence="3">
    <location>
        <begin position="462"/>
        <end position="483"/>
    </location>
</feature>
<feature type="domain" description="CCHC-type" evidence="4">
    <location>
        <begin position="781"/>
        <end position="795"/>
    </location>
</feature>
<dbReference type="InterPro" id="IPR036875">
    <property type="entry name" value="Znf_CCHC_sf"/>
</dbReference>
<evidence type="ECO:0000313" key="6">
    <source>
        <dbReference type="Proteomes" id="UP001215598"/>
    </source>
</evidence>
<feature type="region of interest" description="Disordered" evidence="3">
    <location>
        <begin position="271"/>
        <end position="300"/>
    </location>
</feature>
<feature type="compositionally biased region" description="Basic and acidic residues" evidence="3">
    <location>
        <begin position="692"/>
        <end position="712"/>
    </location>
</feature>
<feature type="compositionally biased region" description="Basic and acidic residues" evidence="3">
    <location>
        <begin position="395"/>
        <end position="421"/>
    </location>
</feature>
<dbReference type="PROSITE" id="PS50158">
    <property type="entry name" value="ZF_CCHC"/>
    <property type="match status" value="1"/>
</dbReference>
<feature type="compositionally biased region" description="Acidic residues" evidence="3">
    <location>
        <begin position="1145"/>
        <end position="1167"/>
    </location>
</feature>
<feature type="compositionally biased region" description="Basic and acidic residues" evidence="3">
    <location>
        <begin position="73"/>
        <end position="88"/>
    </location>
</feature>
<reference evidence="5" key="1">
    <citation type="submission" date="2023-03" db="EMBL/GenBank/DDBJ databases">
        <title>Massive genome expansion in bonnet fungi (Mycena s.s.) driven by repeated elements and novel gene families across ecological guilds.</title>
        <authorList>
            <consortium name="Lawrence Berkeley National Laboratory"/>
            <person name="Harder C.B."/>
            <person name="Miyauchi S."/>
            <person name="Viragh M."/>
            <person name="Kuo A."/>
            <person name="Thoen E."/>
            <person name="Andreopoulos B."/>
            <person name="Lu D."/>
            <person name="Skrede I."/>
            <person name="Drula E."/>
            <person name="Henrissat B."/>
            <person name="Morin E."/>
            <person name="Kohler A."/>
            <person name="Barry K."/>
            <person name="LaButti K."/>
            <person name="Morin E."/>
            <person name="Salamov A."/>
            <person name="Lipzen A."/>
            <person name="Mereny Z."/>
            <person name="Hegedus B."/>
            <person name="Baldrian P."/>
            <person name="Stursova M."/>
            <person name="Weitz H."/>
            <person name="Taylor A."/>
            <person name="Grigoriev I.V."/>
            <person name="Nagy L.G."/>
            <person name="Martin F."/>
            <person name="Kauserud H."/>
        </authorList>
    </citation>
    <scope>NUCLEOTIDE SEQUENCE</scope>
    <source>
        <strain evidence="5">CBHHK182m</strain>
    </source>
</reference>
<feature type="compositionally biased region" description="Polar residues" evidence="3">
    <location>
        <begin position="92"/>
        <end position="102"/>
    </location>
</feature>
<dbReference type="SUPFAM" id="SSF57756">
    <property type="entry name" value="Retrovirus zinc finger-like domains"/>
    <property type="match status" value="1"/>
</dbReference>
<feature type="compositionally biased region" description="Polar residues" evidence="3">
    <location>
        <begin position="713"/>
        <end position="726"/>
    </location>
</feature>
<dbReference type="GO" id="GO:0006397">
    <property type="term" value="P:mRNA processing"/>
    <property type="evidence" value="ECO:0007669"/>
    <property type="project" value="UniProtKB-KW"/>
</dbReference>
<feature type="region of interest" description="Disordered" evidence="3">
    <location>
        <begin position="689"/>
        <end position="766"/>
    </location>
</feature>
<protein>
    <recommendedName>
        <fullName evidence="4">CCHC-type domain-containing protein</fullName>
    </recommendedName>
</protein>